<sequence>MRDCRRAYHQALTAAKEAEWRQFILQLGRTNVYDVLDRLRLRPRSVFPARVDPHSGKAAVDHLGRGRVLGWAWSGEKVEELCEGGVAEEDVSGRERRDKEEGEGDGDDGTGAIAGREGEVEGEEREADARNTVGRNARLDTNEETDTGVRNTVKINARPAAAKTPIQRTRNKNNEVGRMDDRAKVSKERVGVVDEEWERGRAAERRRMVDGLEIKEERVLEGVTDEEVDAAVFGCVPWKAPDSHGIQMGFIHRGWPILGAWIRHVFKFSIALGIFLNRLKASDALPALKPAKKDKTHPKSYRPIEHHGEALAKPLEVLVAKRILHEAEAGGMLREEQFGQVPSRPRFRGSSVCVAVVLI</sequence>
<accession>A0AAD7HBQ0</accession>
<evidence type="ECO:0000313" key="2">
    <source>
        <dbReference type="EMBL" id="KAJ7717126.1"/>
    </source>
</evidence>
<organism evidence="2 3">
    <name type="scientific">Mycena metata</name>
    <dbReference type="NCBI Taxonomy" id="1033252"/>
    <lineage>
        <taxon>Eukaryota</taxon>
        <taxon>Fungi</taxon>
        <taxon>Dikarya</taxon>
        <taxon>Basidiomycota</taxon>
        <taxon>Agaricomycotina</taxon>
        <taxon>Agaricomycetes</taxon>
        <taxon>Agaricomycetidae</taxon>
        <taxon>Agaricales</taxon>
        <taxon>Marasmiineae</taxon>
        <taxon>Mycenaceae</taxon>
        <taxon>Mycena</taxon>
    </lineage>
</organism>
<evidence type="ECO:0008006" key="4">
    <source>
        <dbReference type="Google" id="ProtNLM"/>
    </source>
</evidence>
<gene>
    <name evidence="2" type="ORF">B0H16DRAFT_1800065</name>
</gene>
<comment type="caution">
    <text evidence="2">The sequence shown here is derived from an EMBL/GenBank/DDBJ whole genome shotgun (WGS) entry which is preliminary data.</text>
</comment>
<feature type="compositionally biased region" description="Basic and acidic residues" evidence="1">
    <location>
        <begin position="91"/>
        <end position="100"/>
    </location>
</feature>
<dbReference type="AlphaFoldDB" id="A0AAD7HBQ0"/>
<name>A0AAD7HBQ0_9AGAR</name>
<protein>
    <recommendedName>
        <fullName evidence="4">Reverse transcriptase</fullName>
    </recommendedName>
</protein>
<evidence type="ECO:0000256" key="1">
    <source>
        <dbReference type="SAM" id="MobiDB-lite"/>
    </source>
</evidence>
<evidence type="ECO:0000313" key="3">
    <source>
        <dbReference type="Proteomes" id="UP001215598"/>
    </source>
</evidence>
<proteinExistence type="predicted"/>
<dbReference type="EMBL" id="JARKIB010000281">
    <property type="protein sequence ID" value="KAJ7717126.1"/>
    <property type="molecule type" value="Genomic_DNA"/>
</dbReference>
<reference evidence="2" key="1">
    <citation type="submission" date="2023-03" db="EMBL/GenBank/DDBJ databases">
        <title>Massive genome expansion in bonnet fungi (Mycena s.s.) driven by repeated elements and novel gene families across ecological guilds.</title>
        <authorList>
            <consortium name="Lawrence Berkeley National Laboratory"/>
            <person name="Harder C.B."/>
            <person name="Miyauchi S."/>
            <person name="Viragh M."/>
            <person name="Kuo A."/>
            <person name="Thoen E."/>
            <person name="Andreopoulos B."/>
            <person name="Lu D."/>
            <person name="Skrede I."/>
            <person name="Drula E."/>
            <person name="Henrissat B."/>
            <person name="Morin E."/>
            <person name="Kohler A."/>
            <person name="Barry K."/>
            <person name="LaButti K."/>
            <person name="Morin E."/>
            <person name="Salamov A."/>
            <person name="Lipzen A."/>
            <person name="Mereny Z."/>
            <person name="Hegedus B."/>
            <person name="Baldrian P."/>
            <person name="Stursova M."/>
            <person name="Weitz H."/>
            <person name="Taylor A."/>
            <person name="Grigoriev I.V."/>
            <person name="Nagy L.G."/>
            <person name="Martin F."/>
            <person name="Kauserud H."/>
        </authorList>
    </citation>
    <scope>NUCLEOTIDE SEQUENCE</scope>
    <source>
        <strain evidence="2">CBHHK182m</strain>
    </source>
</reference>
<keyword evidence="3" id="KW-1185">Reference proteome</keyword>
<dbReference type="Proteomes" id="UP001215598">
    <property type="component" value="Unassembled WGS sequence"/>
</dbReference>
<feature type="region of interest" description="Disordered" evidence="1">
    <location>
        <begin position="84"/>
        <end position="136"/>
    </location>
</feature>